<keyword evidence="3" id="KW-0808">Transferase</keyword>
<keyword evidence="4" id="KW-0520">NAD</keyword>
<dbReference type="SUPFAM" id="SSF52949">
    <property type="entry name" value="Macro domain-like"/>
    <property type="match status" value="1"/>
</dbReference>
<dbReference type="PANTHER" id="PTHR14453:SF67">
    <property type="entry name" value="POLY [ADP-RIBOSE] POLYMERASE"/>
    <property type="match status" value="1"/>
</dbReference>
<keyword evidence="2" id="KW-0328">Glycosyltransferase</keyword>
<dbReference type="OrthoDB" id="10052316at2759"/>
<dbReference type="GO" id="GO:0005634">
    <property type="term" value="C:nucleus"/>
    <property type="evidence" value="ECO:0007669"/>
    <property type="project" value="UniProtKB-SubCell"/>
</dbReference>
<evidence type="ECO:0000256" key="4">
    <source>
        <dbReference type="ARBA" id="ARBA00023027"/>
    </source>
</evidence>
<organism evidence="8 9">
    <name type="scientific">Magallana gigas</name>
    <name type="common">Pacific oyster</name>
    <name type="synonym">Crassostrea gigas</name>
    <dbReference type="NCBI Taxonomy" id="29159"/>
    <lineage>
        <taxon>Eukaryota</taxon>
        <taxon>Metazoa</taxon>
        <taxon>Spiralia</taxon>
        <taxon>Lophotrochozoa</taxon>
        <taxon>Mollusca</taxon>
        <taxon>Bivalvia</taxon>
        <taxon>Autobranchia</taxon>
        <taxon>Pteriomorphia</taxon>
        <taxon>Ostreida</taxon>
        <taxon>Ostreoidea</taxon>
        <taxon>Ostreidae</taxon>
        <taxon>Magallana</taxon>
    </lineage>
</organism>
<evidence type="ECO:0000256" key="5">
    <source>
        <dbReference type="ARBA" id="ARBA00023242"/>
    </source>
</evidence>
<evidence type="ECO:0000256" key="3">
    <source>
        <dbReference type="ARBA" id="ARBA00022679"/>
    </source>
</evidence>
<dbReference type="GO" id="GO:0003714">
    <property type="term" value="F:transcription corepressor activity"/>
    <property type="evidence" value="ECO:0007669"/>
    <property type="project" value="TreeGrafter"/>
</dbReference>
<feature type="domain" description="Macro" evidence="7">
    <location>
        <begin position="348"/>
        <end position="538"/>
    </location>
</feature>
<evidence type="ECO:0000256" key="6">
    <source>
        <dbReference type="SAM" id="MobiDB-lite"/>
    </source>
</evidence>
<protein>
    <recommendedName>
        <fullName evidence="7">Macro domain-containing protein</fullName>
    </recommendedName>
</protein>
<dbReference type="OMA" id="WISTCKL"/>
<evidence type="ECO:0000256" key="1">
    <source>
        <dbReference type="ARBA" id="ARBA00004123"/>
    </source>
</evidence>
<feature type="compositionally biased region" description="Acidic residues" evidence="6">
    <location>
        <begin position="223"/>
        <end position="234"/>
    </location>
</feature>
<keyword evidence="9" id="KW-1185">Reference proteome</keyword>
<keyword evidence="5" id="KW-0539">Nucleus</keyword>
<proteinExistence type="predicted"/>
<accession>A0A8W8K1V8</accession>
<dbReference type="InterPro" id="IPR043472">
    <property type="entry name" value="Macro_dom-like"/>
</dbReference>
<dbReference type="Gene3D" id="3.40.220.10">
    <property type="entry name" value="Leucine Aminopeptidase, subunit E, domain 1"/>
    <property type="match status" value="1"/>
</dbReference>
<dbReference type="InterPro" id="IPR002589">
    <property type="entry name" value="Macro_dom"/>
</dbReference>
<dbReference type="InterPro" id="IPR052056">
    <property type="entry name" value="Mono-ARTD/PARP"/>
</dbReference>
<dbReference type="GO" id="GO:0016757">
    <property type="term" value="F:glycosyltransferase activity"/>
    <property type="evidence" value="ECO:0007669"/>
    <property type="project" value="UniProtKB-KW"/>
</dbReference>
<evidence type="ECO:0000313" key="8">
    <source>
        <dbReference type="EnsemblMetazoa" id="G22075.1:cds"/>
    </source>
</evidence>
<dbReference type="GO" id="GO:0010629">
    <property type="term" value="P:negative regulation of gene expression"/>
    <property type="evidence" value="ECO:0007669"/>
    <property type="project" value="TreeGrafter"/>
</dbReference>
<dbReference type="GO" id="GO:0005737">
    <property type="term" value="C:cytoplasm"/>
    <property type="evidence" value="ECO:0007669"/>
    <property type="project" value="TreeGrafter"/>
</dbReference>
<evidence type="ECO:0000256" key="2">
    <source>
        <dbReference type="ARBA" id="ARBA00022676"/>
    </source>
</evidence>
<evidence type="ECO:0000259" key="7">
    <source>
        <dbReference type="PROSITE" id="PS51154"/>
    </source>
</evidence>
<dbReference type="AlphaFoldDB" id="A0A8W8K1V8"/>
<dbReference type="EnsemblMetazoa" id="G22075.1">
    <property type="protein sequence ID" value="G22075.1:cds"/>
    <property type="gene ID" value="G22075"/>
</dbReference>
<feature type="region of interest" description="Disordered" evidence="6">
    <location>
        <begin position="213"/>
        <end position="240"/>
    </location>
</feature>
<dbReference type="PANTHER" id="PTHR14453">
    <property type="entry name" value="PARP/ZINC FINGER CCCH TYPE DOMAIN CONTAINING PROTEIN"/>
    <property type="match status" value="1"/>
</dbReference>
<sequence>MEQRYSNELSDIAASSDFMGSFDSNKTVCMYVPDWTSSGQEENFQLSTLSRSLRGSVVIREAITDDMINDQLNLQSLITACELPDKLKTELKALQTMNPTLDVCVSKTGNISIKYDASKTCVSFRHLCHLVFQIPRELCTIQVTKETYDKLEKKQKDERGCLIRYRRHVLQGPYYVKCWIHRCLVIILSYGDKSNTNCEALLKWIRPTLKHSKKDQKSRNDETQEEMVNDDTEPTDTNNRNYKTKLFVESNEAEVNEIPRHVYNKMDARKIQSVCVPLEGPETDLITQFVQYFSKKAKEGKCNKRLFLEMCICVESGEDTRFCKGRTALEETIDKKMFKCLKLSGFGLQDNCHDSLSPIEVEIGTDSIGKVAEKVDVLVNSSSPSLDLAKGFVEKQICKLGGKTIQEECKEEKKRGTFTYGEVCKTSAGQLQCRKIYHIALYEQWISTCKLSLEILAASVVQCLYELEKDGFKSIAFPALGTGKLGYPYCPVANTMVTVIHEYGKKNPDTKIEKVHFYLYSKDEICQTSFRRAKKLYEFFLQSNSEDFIERSYKQLWMPKENMTVQIWPELPPSCTTWRSHIEAYFIFVEGILSETYRRRLYNYGGFIVSFPDWDESKELVKDLVLTNGLCAVLVDIKDAKVKDCVAYQKNIVDCFENIPCVELLKIVVSKDMFEKLNSKNYEINIHRVSKIDVSVWGNCCKEVAKDVKSLF</sequence>
<evidence type="ECO:0000313" key="9">
    <source>
        <dbReference type="Proteomes" id="UP000005408"/>
    </source>
</evidence>
<name>A0A8W8K1V8_MAGGI</name>
<dbReference type="Pfam" id="PF01661">
    <property type="entry name" value="Macro"/>
    <property type="match status" value="1"/>
</dbReference>
<reference evidence="8" key="1">
    <citation type="submission" date="2022-08" db="UniProtKB">
        <authorList>
            <consortium name="EnsemblMetazoa"/>
        </authorList>
    </citation>
    <scope>IDENTIFICATION</scope>
    <source>
        <strain evidence="8">05x7-T-G4-1.051#20</strain>
    </source>
</reference>
<dbReference type="Proteomes" id="UP000005408">
    <property type="component" value="Unassembled WGS sequence"/>
</dbReference>
<dbReference type="PROSITE" id="PS51154">
    <property type="entry name" value="MACRO"/>
    <property type="match status" value="1"/>
</dbReference>
<comment type="subcellular location">
    <subcellularLocation>
        <location evidence="1">Nucleus</location>
    </subcellularLocation>
</comment>